<proteinExistence type="predicted"/>
<name>A0A9W7C3U9_9STRA</name>
<keyword evidence="3" id="KW-1185">Reference proteome</keyword>
<evidence type="ECO:0000313" key="3">
    <source>
        <dbReference type="Proteomes" id="UP001165122"/>
    </source>
</evidence>
<organism evidence="2 3">
    <name type="scientific">Triparma laevis f. longispina</name>
    <dbReference type="NCBI Taxonomy" id="1714387"/>
    <lineage>
        <taxon>Eukaryota</taxon>
        <taxon>Sar</taxon>
        <taxon>Stramenopiles</taxon>
        <taxon>Ochrophyta</taxon>
        <taxon>Bolidophyceae</taxon>
        <taxon>Parmales</taxon>
        <taxon>Triparmaceae</taxon>
        <taxon>Triparma</taxon>
    </lineage>
</organism>
<feature type="region of interest" description="Disordered" evidence="1">
    <location>
        <begin position="245"/>
        <end position="288"/>
    </location>
</feature>
<feature type="compositionally biased region" description="Basic and acidic residues" evidence="1">
    <location>
        <begin position="184"/>
        <end position="202"/>
    </location>
</feature>
<accession>A0A9W7C3U9</accession>
<feature type="compositionally biased region" description="Basic and acidic residues" evidence="1">
    <location>
        <begin position="250"/>
        <end position="276"/>
    </location>
</feature>
<feature type="region of interest" description="Disordered" evidence="1">
    <location>
        <begin position="402"/>
        <end position="450"/>
    </location>
</feature>
<feature type="compositionally biased region" description="Gly residues" evidence="1">
    <location>
        <begin position="435"/>
        <end position="445"/>
    </location>
</feature>
<feature type="region of interest" description="Disordered" evidence="1">
    <location>
        <begin position="317"/>
        <end position="385"/>
    </location>
</feature>
<protein>
    <submittedName>
        <fullName evidence="2">Uncharacterized protein</fullName>
    </submittedName>
</protein>
<comment type="caution">
    <text evidence="2">The sequence shown here is derived from an EMBL/GenBank/DDBJ whole genome shotgun (WGS) entry which is preliminary data.</text>
</comment>
<gene>
    <name evidence="2" type="ORF">TrLO_g5673</name>
</gene>
<evidence type="ECO:0000313" key="2">
    <source>
        <dbReference type="EMBL" id="GMI02762.1"/>
    </source>
</evidence>
<dbReference type="OrthoDB" id="214489at2759"/>
<dbReference type="EMBL" id="BRXW01000048">
    <property type="protein sequence ID" value="GMI02762.1"/>
    <property type="molecule type" value="Genomic_DNA"/>
</dbReference>
<feature type="compositionally biased region" description="Basic and acidic residues" evidence="1">
    <location>
        <begin position="376"/>
        <end position="385"/>
    </location>
</feature>
<dbReference type="AlphaFoldDB" id="A0A9W7C3U9"/>
<sequence length="463" mass="51727">MDTRMSQRPRTAPTPYKRREAVEEGDKAMWLGHTPGKAKKVQVMTMSTMGTTEKLHNSHFYNVSVAATCSKHKHLIENAKSRINTKLHPFVLSEQKRLASKKHLKGIDELTKEVDLPDALKHHAGFHQVYGWMLGHTQHIERMDGLEPSIKTRLPKHCKTYKYLRDKNRVKSMSAQQKKRYMLKKKEEAEEREARRQAEQHPRRGMRQYEPPADPDQLNQGPMKFKAATIDFSVTGLREARMSNVGDVTDSTKKSQYVEKRRREAQEARETRRRDGGGGANNENRQSNVVYVENYPVYDSTRRDLFRDENDNAALWAGEKLRGTSRGGSGMGGSNRPSSAGVGGTGRTGKSGRTGRTGGMGRSKKANTHSAFSLRGGDRNEEKKKPLLNTVEGIMRGGRAVQHRYNGGGSGGCDAERRVWRDGGGNEDSNRQTYGSGGGGGGNDSSGGIVWRDFREPGSLLIF</sequence>
<evidence type="ECO:0000256" key="1">
    <source>
        <dbReference type="SAM" id="MobiDB-lite"/>
    </source>
</evidence>
<feature type="region of interest" description="Disordered" evidence="1">
    <location>
        <begin position="170"/>
        <end position="221"/>
    </location>
</feature>
<reference evidence="3" key="1">
    <citation type="journal article" date="2023" name="Commun. Biol.">
        <title>Genome analysis of Parmales, the sister group of diatoms, reveals the evolutionary specialization of diatoms from phago-mixotrophs to photoautotrophs.</title>
        <authorList>
            <person name="Ban H."/>
            <person name="Sato S."/>
            <person name="Yoshikawa S."/>
            <person name="Yamada K."/>
            <person name="Nakamura Y."/>
            <person name="Ichinomiya M."/>
            <person name="Sato N."/>
            <person name="Blanc-Mathieu R."/>
            <person name="Endo H."/>
            <person name="Kuwata A."/>
            <person name="Ogata H."/>
        </authorList>
    </citation>
    <scope>NUCLEOTIDE SEQUENCE [LARGE SCALE GENOMIC DNA]</scope>
    <source>
        <strain evidence="3">NIES 3700</strain>
    </source>
</reference>
<dbReference type="Proteomes" id="UP001165122">
    <property type="component" value="Unassembled WGS sequence"/>
</dbReference>
<feature type="region of interest" description="Disordered" evidence="1">
    <location>
        <begin position="1"/>
        <end position="21"/>
    </location>
</feature>